<reference evidence="2 3" key="1">
    <citation type="submission" date="2023-07" db="EMBL/GenBank/DDBJ databases">
        <title>Genomic Encyclopedia of Type Strains, Phase IV (KMG-IV): sequencing the most valuable type-strain genomes for metagenomic binning, comparative biology and taxonomic classification.</title>
        <authorList>
            <person name="Goeker M."/>
        </authorList>
    </citation>
    <scope>NUCLEOTIDE SEQUENCE [LARGE SCALE GENOMIC DNA]</scope>
    <source>
        <strain evidence="2 3">DSM 22170</strain>
    </source>
</reference>
<comment type="caution">
    <text evidence="2">The sequence shown here is derived from an EMBL/GenBank/DDBJ whole genome shotgun (WGS) entry which is preliminary data.</text>
</comment>
<feature type="transmembrane region" description="Helical" evidence="1">
    <location>
        <begin position="21"/>
        <end position="41"/>
    </location>
</feature>
<keyword evidence="1" id="KW-0472">Membrane</keyword>
<accession>A0ABU1J325</accession>
<feature type="transmembrane region" description="Helical" evidence="1">
    <location>
        <begin position="47"/>
        <end position="66"/>
    </location>
</feature>
<feature type="transmembrane region" description="Helical" evidence="1">
    <location>
        <begin position="105"/>
        <end position="125"/>
    </location>
</feature>
<gene>
    <name evidence="2" type="ORF">JOC58_003824</name>
</gene>
<protein>
    <recommendedName>
        <fullName evidence="4">ABC-2 transporter permease</fullName>
    </recommendedName>
</protein>
<dbReference type="RefSeq" id="WP_188775744.1">
    <property type="nucleotide sequence ID" value="NZ_BMMB01000005.1"/>
</dbReference>
<sequence>MFDFKQGWLITKRELQSNSVMFIWSTIMMVYMGVIVGFLYYTNQNEILNYGLLDILMLVTSPLLSIDYSRRSFRLMKEDTYRKQMIYFRSLPIPFSAVLGSRLQVMGIMLLYNSILFFGLIYFVGARTIPGMSITAYLTYAISWISLGLILTSLYVYMEYAVRQKTYLFWSIVSTVLLLGLAILGIVINKHASSMVMKAAIEDQLASPIMWIGLALAAVTLFIAFRVIYRKARVRDLV</sequence>
<feature type="transmembrane region" description="Helical" evidence="1">
    <location>
        <begin position="137"/>
        <end position="158"/>
    </location>
</feature>
<name>A0ABU1J325_9BACL</name>
<keyword evidence="1" id="KW-1133">Transmembrane helix</keyword>
<evidence type="ECO:0000313" key="2">
    <source>
        <dbReference type="EMBL" id="MDR6245908.1"/>
    </source>
</evidence>
<proteinExistence type="predicted"/>
<feature type="transmembrane region" description="Helical" evidence="1">
    <location>
        <begin position="208"/>
        <end position="229"/>
    </location>
</feature>
<evidence type="ECO:0000256" key="1">
    <source>
        <dbReference type="SAM" id="Phobius"/>
    </source>
</evidence>
<evidence type="ECO:0000313" key="3">
    <source>
        <dbReference type="Proteomes" id="UP001185028"/>
    </source>
</evidence>
<keyword evidence="3" id="KW-1185">Reference proteome</keyword>
<dbReference type="EMBL" id="JAVDQH010000019">
    <property type="protein sequence ID" value="MDR6245908.1"/>
    <property type="molecule type" value="Genomic_DNA"/>
</dbReference>
<feature type="transmembrane region" description="Helical" evidence="1">
    <location>
        <begin position="167"/>
        <end position="188"/>
    </location>
</feature>
<organism evidence="2 3">
    <name type="scientific">Paenibacillus hunanensis</name>
    <dbReference type="NCBI Taxonomy" id="539262"/>
    <lineage>
        <taxon>Bacteria</taxon>
        <taxon>Bacillati</taxon>
        <taxon>Bacillota</taxon>
        <taxon>Bacilli</taxon>
        <taxon>Bacillales</taxon>
        <taxon>Paenibacillaceae</taxon>
        <taxon>Paenibacillus</taxon>
    </lineage>
</organism>
<evidence type="ECO:0008006" key="4">
    <source>
        <dbReference type="Google" id="ProtNLM"/>
    </source>
</evidence>
<dbReference type="Proteomes" id="UP001185028">
    <property type="component" value="Unassembled WGS sequence"/>
</dbReference>
<keyword evidence="1" id="KW-0812">Transmembrane</keyword>